<accession>A0A917KFF8</accession>
<feature type="active site" evidence="3">
    <location>
        <position position="264"/>
    </location>
</feature>
<keyword evidence="2 4" id="KW-0560">Oxidoreductase</keyword>
<dbReference type="EMBL" id="BMKW01000003">
    <property type="protein sequence ID" value="GGJ10225.1"/>
    <property type="molecule type" value="Genomic_DNA"/>
</dbReference>
<dbReference type="FunFam" id="3.40.605.10:FF:000007">
    <property type="entry name" value="NAD/NADP-dependent betaine aldehyde dehydrogenase"/>
    <property type="match status" value="1"/>
</dbReference>
<dbReference type="SUPFAM" id="SSF53720">
    <property type="entry name" value="ALDH-like"/>
    <property type="match status" value="1"/>
</dbReference>
<evidence type="ECO:0000313" key="7">
    <source>
        <dbReference type="Proteomes" id="UP000661507"/>
    </source>
</evidence>
<proteinExistence type="inferred from homology"/>
<gene>
    <name evidence="6" type="ORF">GCM10011320_16700</name>
</gene>
<dbReference type="InterPro" id="IPR015590">
    <property type="entry name" value="Aldehyde_DH_dom"/>
</dbReference>
<dbReference type="Proteomes" id="UP000661507">
    <property type="component" value="Unassembled WGS sequence"/>
</dbReference>
<dbReference type="Gene3D" id="3.40.605.10">
    <property type="entry name" value="Aldehyde Dehydrogenase, Chain A, domain 1"/>
    <property type="match status" value="1"/>
</dbReference>
<feature type="domain" description="Aldehyde dehydrogenase" evidence="5">
    <location>
        <begin position="35"/>
        <end position="489"/>
    </location>
</feature>
<reference evidence="6" key="2">
    <citation type="submission" date="2020-09" db="EMBL/GenBank/DDBJ databases">
        <authorList>
            <person name="Sun Q."/>
            <person name="Zhou Y."/>
        </authorList>
    </citation>
    <scope>NUCLEOTIDE SEQUENCE</scope>
    <source>
        <strain evidence="6">CGMCC 1.3617</strain>
    </source>
</reference>
<dbReference type="Pfam" id="PF00171">
    <property type="entry name" value="Aldedh"/>
    <property type="match status" value="1"/>
</dbReference>
<evidence type="ECO:0000256" key="2">
    <source>
        <dbReference type="ARBA" id="ARBA00023002"/>
    </source>
</evidence>
<evidence type="ECO:0000256" key="1">
    <source>
        <dbReference type="ARBA" id="ARBA00009986"/>
    </source>
</evidence>
<comment type="similarity">
    <text evidence="1 4">Belongs to the aldehyde dehydrogenase family.</text>
</comment>
<evidence type="ECO:0000313" key="6">
    <source>
        <dbReference type="EMBL" id="GGJ10225.1"/>
    </source>
</evidence>
<dbReference type="RefSeq" id="WP_188966563.1">
    <property type="nucleotide sequence ID" value="NZ_BMKW01000003.1"/>
</dbReference>
<evidence type="ECO:0000256" key="3">
    <source>
        <dbReference type="PROSITE-ProRule" id="PRU10007"/>
    </source>
</evidence>
<evidence type="ECO:0000256" key="4">
    <source>
        <dbReference type="RuleBase" id="RU003345"/>
    </source>
</evidence>
<organism evidence="6 7">
    <name type="scientific">Neoroseomonas lacus</name>
    <dbReference type="NCBI Taxonomy" id="287609"/>
    <lineage>
        <taxon>Bacteria</taxon>
        <taxon>Pseudomonadati</taxon>
        <taxon>Pseudomonadota</taxon>
        <taxon>Alphaproteobacteria</taxon>
        <taxon>Acetobacterales</taxon>
        <taxon>Acetobacteraceae</taxon>
        <taxon>Neoroseomonas</taxon>
    </lineage>
</organism>
<dbReference type="InterPro" id="IPR016162">
    <property type="entry name" value="Ald_DH_N"/>
</dbReference>
<dbReference type="GO" id="GO:0016620">
    <property type="term" value="F:oxidoreductase activity, acting on the aldehyde or oxo group of donors, NAD or NADP as acceptor"/>
    <property type="evidence" value="ECO:0007669"/>
    <property type="project" value="InterPro"/>
</dbReference>
<dbReference type="Gene3D" id="3.40.309.10">
    <property type="entry name" value="Aldehyde Dehydrogenase, Chain A, domain 2"/>
    <property type="match status" value="1"/>
</dbReference>
<sequence length="508" mass="51864">MTAFSARETLLQGQASLLGGRAGSLVDGEIAEGTGPRIALTDPATGSLLLDYAAADAATVAAACAGAARAQREWMALPAAERGRRLWAIGALVRRDAETLARLESAQSGKPLRDARGEAARVAEMAEYWAGWCDKIEGRTVPVPSGHTVIVRREPYGVVLAVTPWNAPLFTAGWNVFPALAAGNAVVLKPSEFTSLTSLVLGKLCIEAGLPRGLVQVVCGPGQGTGAALLAAPEIARVTFVGGPPAGAAVAAACAARAIPCVLELGGKSANIVFDDADFAAAVQGAQQAIFAGAGQSCVAGSRLLVQRSLHDRFVAAMTDAAARIRMGDPLDAATEIGPVANARQFAHIRDLIGAGASEGGQVIAAAPPAGLPSGGFWVSPTLLAGLSNTARPAQEEIFGPVVAAIPFDDEAEAIALANATRFGLAGAVWTRDVGRAHRVAAAVRAGTFWVNGYRTIHVSVPFGGFGASGYGRSSGAEVLAELTQSKAVWIDTAESPALGFGHRPAGY</sequence>
<name>A0A917KFF8_9PROT</name>
<dbReference type="InterPro" id="IPR016161">
    <property type="entry name" value="Ald_DH/histidinol_DH"/>
</dbReference>
<dbReference type="PANTHER" id="PTHR11699">
    <property type="entry name" value="ALDEHYDE DEHYDROGENASE-RELATED"/>
    <property type="match status" value="1"/>
</dbReference>
<dbReference type="FunFam" id="3.40.309.10:FF:000012">
    <property type="entry name" value="Betaine aldehyde dehydrogenase"/>
    <property type="match status" value="1"/>
</dbReference>
<dbReference type="PROSITE" id="PS00687">
    <property type="entry name" value="ALDEHYDE_DEHYDR_GLU"/>
    <property type="match status" value="1"/>
</dbReference>
<dbReference type="InterPro" id="IPR016163">
    <property type="entry name" value="Ald_DH_C"/>
</dbReference>
<evidence type="ECO:0000259" key="5">
    <source>
        <dbReference type="Pfam" id="PF00171"/>
    </source>
</evidence>
<keyword evidence="7" id="KW-1185">Reference proteome</keyword>
<comment type="caution">
    <text evidence="6">The sequence shown here is derived from an EMBL/GenBank/DDBJ whole genome shotgun (WGS) entry which is preliminary data.</text>
</comment>
<reference evidence="6" key="1">
    <citation type="journal article" date="2014" name="Int. J. Syst. Evol. Microbiol.">
        <title>Complete genome sequence of Corynebacterium casei LMG S-19264T (=DSM 44701T), isolated from a smear-ripened cheese.</title>
        <authorList>
            <consortium name="US DOE Joint Genome Institute (JGI-PGF)"/>
            <person name="Walter F."/>
            <person name="Albersmeier A."/>
            <person name="Kalinowski J."/>
            <person name="Ruckert C."/>
        </authorList>
    </citation>
    <scope>NUCLEOTIDE SEQUENCE</scope>
    <source>
        <strain evidence="6">CGMCC 1.3617</strain>
    </source>
</reference>
<dbReference type="AlphaFoldDB" id="A0A917KFF8"/>
<dbReference type="InterPro" id="IPR029510">
    <property type="entry name" value="Ald_DH_CS_GLU"/>
</dbReference>
<protein>
    <submittedName>
        <fullName evidence="6">Aldehyde dehydrogenase</fullName>
    </submittedName>
</protein>